<dbReference type="Pfam" id="PF01546">
    <property type="entry name" value="Peptidase_M20"/>
    <property type="match status" value="1"/>
</dbReference>
<dbReference type="SUPFAM" id="SSF55031">
    <property type="entry name" value="Bacterial exopeptidase dimerisation domain"/>
    <property type="match status" value="1"/>
</dbReference>
<dbReference type="SUPFAM" id="SSF53187">
    <property type="entry name" value="Zn-dependent exopeptidases"/>
    <property type="match status" value="1"/>
</dbReference>
<dbReference type="Gene3D" id="3.40.630.10">
    <property type="entry name" value="Zn peptidases"/>
    <property type="match status" value="1"/>
</dbReference>
<evidence type="ECO:0000256" key="1">
    <source>
        <dbReference type="ARBA" id="ARBA00022801"/>
    </source>
</evidence>
<dbReference type="Gene3D" id="3.30.70.360">
    <property type="match status" value="1"/>
</dbReference>
<dbReference type="InterPro" id="IPR011650">
    <property type="entry name" value="Peptidase_M20_dimer"/>
</dbReference>
<evidence type="ECO:0000313" key="3">
    <source>
        <dbReference type="EMBL" id="MER9408213.1"/>
    </source>
</evidence>
<dbReference type="InterPro" id="IPR036264">
    <property type="entry name" value="Bact_exopeptidase_dim_dom"/>
</dbReference>
<dbReference type="Pfam" id="PF07687">
    <property type="entry name" value="M20_dimer"/>
    <property type="match status" value="1"/>
</dbReference>
<dbReference type="InterPro" id="IPR017439">
    <property type="entry name" value="Amidohydrolase"/>
</dbReference>
<dbReference type="RefSeq" id="WP_352562148.1">
    <property type="nucleotide sequence ID" value="NZ_JAMYQB010000036.1"/>
</dbReference>
<dbReference type="PANTHER" id="PTHR11014">
    <property type="entry name" value="PEPTIDASE M20 FAMILY MEMBER"/>
    <property type="match status" value="1"/>
</dbReference>
<accession>A0ABV1Z8F9</accession>
<keyword evidence="1" id="KW-0378">Hydrolase</keyword>
<dbReference type="NCBIfam" id="TIGR01891">
    <property type="entry name" value="amidohydrolases"/>
    <property type="match status" value="1"/>
</dbReference>
<dbReference type="PIRSF" id="PIRSF005962">
    <property type="entry name" value="Pept_M20D_amidohydro"/>
    <property type="match status" value="1"/>
</dbReference>
<evidence type="ECO:0000259" key="2">
    <source>
        <dbReference type="Pfam" id="PF07687"/>
    </source>
</evidence>
<dbReference type="Proteomes" id="UP001433071">
    <property type="component" value="Unassembled WGS sequence"/>
</dbReference>
<dbReference type="PANTHER" id="PTHR11014:SF63">
    <property type="entry name" value="METALLOPEPTIDASE, PUTATIVE (AFU_ORTHOLOGUE AFUA_6G09600)-RELATED"/>
    <property type="match status" value="1"/>
</dbReference>
<feature type="domain" description="Peptidase M20 dimerisation" evidence="2">
    <location>
        <begin position="187"/>
        <end position="279"/>
    </location>
</feature>
<gene>
    <name evidence="3" type="ORF">NKI36_29900</name>
</gene>
<proteinExistence type="predicted"/>
<name>A0ABV1Z8F9_9HYPH</name>
<organism evidence="3 4">
    <name type="scientific">Mesorhizobium caraganae</name>
    <dbReference type="NCBI Taxonomy" id="483206"/>
    <lineage>
        <taxon>Bacteria</taxon>
        <taxon>Pseudomonadati</taxon>
        <taxon>Pseudomonadota</taxon>
        <taxon>Alphaproteobacteria</taxon>
        <taxon>Hyphomicrobiales</taxon>
        <taxon>Phyllobacteriaceae</taxon>
        <taxon>Mesorhizobium</taxon>
    </lineage>
</organism>
<sequence>MHRVEEFRDMQIEATEWRRHLHRHPELDYRLYNTAKFVTEKLASFGINNIETGIAETGIVAFIHGERGEGPTIGLRADMDALPIPEASNKPWASEIPGLMHGCGHDGHTAMLLGAAKYLAATRNFKGVIALIFQPAEEDGRGAERMVQEGIMDRFGISQVFSMHNWPGMAVGEFAICDGAISSALDEFDIVVKGKGGHAAKPHLTTDPIVIAAQIIIGLQTLVSRKTDSQESLVISVTKLSAGTAYNVIPEFVEISGTVRTLKSSLRDFAENRIRSCAEGIASAFDAKIVFKHRRLEPLMFNHTEGTNFAIRAARGLVGHDAVDSNAKPSMGSEDFAYMLEARPGAYIRLGNGSTAYVHDPAYDFNDEALPYGIGYWVNLVETILSPFETS</sequence>
<dbReference type="InterPro" id="IPR002933">
    <property type="entry name" value="Peptidase_M20"/>
</dbReference>
<evidence type="ECO:0000313" key="4">
    <source>
        <dbReference type="Proteomes" id="UP001433071"/>
    </source>
</evidence>
<comment type="caution">
    <text evidence="3">The sequence shown here is derived from an EMBL/GenBank/DDBJ whole genome shotgun (WGS) entry which is preliminary data.</text>
</comment>
<reference evidence="3 4" key="1">
    <citation type="journal article" date="2024" name="Proc. Natl. Acad. Sci. U.S.A.">
        <title>The evolutionary genomics of adaptation to stress in wild rhizobium bacteria.</title>
        <authorList>
            <person name="Kehlet-Delgado H."/>
            <person name="Montoya A.P."/>
            <person name="Jensen K.T."/>
            <person name="Wendlandt C.E."/>
            <person name="Dexheimer C."/>
            <person name="Roberts M."/>
            <person name="Torres Martinez L."/>
            <person name="Friesen M.L."/>
            <person name="Griffitts J.S."/>
            <person name="Porter S.S."/>
        </authorList>
    </citation>
    <scope>NUCLEOTIDE SEQUENCE [LARGE SCALE GENOMIC DNA]</scope>
    <source>
        <strain evidence="3 4">M0641</strain>
    </source>
</reference>
<protein>
    <submittedName>
        <fullName evidence="3">M20 family metallopeptidase</fullName>
    </submittedName>
</protein>
<dbReference type="CDD" id="cd05666">
    <property type="entry name" value="M20_Acy1-like"/>
    <property type="match status" value="1"/>
</dbReference>
<dbReference type="EMBL" id="JAMYQB010000036">
    <property type="protein sequence ID" value="MER9408213.1"/>
    <property type="molecule type" value="Genomic_DNA"/>
</dbReference>
<keyword evidence="4" id="KW-1185">Reference proteome</keyword>